<dbReference type="AlphaFoldDB" id="A0A0D6JGR4"/>
<feature type="signal peptide" evidence="1">
    <location>
        <begin position="1"/>
        <end position="26"/>
    </location>
</feature>
<evidence type="ECO:0000313" key="3">
    <source>
        <dbReference type="Proteomes" id="UP000033187"/>
    </source>
</evidence>
<accession>A0A0D6JGR4</accession>
<evidence type="ECO:0000256" key="1">
    <source>
        <dbReference type="SAM" id="SignalP"/>
    </source>
</evidence>
<dbReference type="KEGG" id="fil:BN1229_v1_3294"/>
<name>A0A0D6JGR4_9HYPH</name>
<feature type="chain" id="PRO_5002306215" evidence="1">
    <location>
        <begin position="27"/>
        <end position="116"/>
    </location>
</feature>
<protein>
    <submittedName>
        <fullName evidence="2">Uncharacterized protein</fullName>
    </submittedName>
</protein>
<dbReference type="Proteomes" id="UP000033187">
    <property type="component" value="Chromosome 1"/>
</dbReference>
<keyword evidence="3" id="KW-1185">Reference proteome</keyword>
<evidence type="ECO:0000313" key="2">
    <source>
        <dbReference type="EMBL" id="CPR20478.1"/>
    </source>
</evidence>
<keyword evidence="1" id="KW-0732">Signal</keyword>
<gene>
    <name evidence="2" type="ORF">YBN1229_v1_2627</name>
</gene>
<dbReference type="EMBL" id="LN829119">
    <property type="protein sequence ID" value="CPR20478.1"/>
    <property type="molecule type" value="Genomic_DNA"/>
</dbReference>
<organism evidence="2 3">
    <name type="scientific">Candidatus Filomicrobium marinum</name>
    <dbReference type="NCBI Taxonomy" id="1608628"/>
    <lineage>
        <taxon>Bacteria</taxon>
        <taxon>Pseudomonadati</taxon>
        <taxon>Pseudomonadota</taxon>
        <taxon>Alphaproteobacteria</taxon>
        <taxon>Hyphomicrobiales</taxon>
        <taxon>Hyphomicrobiaceae</taxon>
        <taxon>Filomicrobium</taxon>
    </lineage>
</organism>
<reference evidence="3" key="1">
    <citation type="submission" date="2015-02" db="EMBL/GenBank/DDBJ databases">
        <authorList>
            <person name="Chooi Y.-H."/>
        </authorList>
    </citation>
    <scope>NUCLEOTIDE SEQUENCE [LARGE SCALE GENOMIC DNA]</scope>
    <source>
        <strain evidence="3">strain Y</strain>
    </source>
</reference>
<proteinExistence type="predicted"/>
<dbReference type="RefSeq" id="WP_046479108.1">
    <property type="nucleotide sequence ID" value="NZ_LN829118.1"/>
</dbReference>
<sequence>MSLRAFLALALAVCVTGVFSTSHVMADDTGLASIHDWRKVGRKTCFTEHKHYGSSAGHSSKKAAQRAAISDWQGFTAFEYGTDWAYYKYAISKSGGCSQGSGGWKCEVEAIPCRPR</sequence>
<dbReference type="KEGG" id="fiy:BN1229_v1_2627"/>